<dbReference type="RefSeq" id="WP_306707450.1">
    <property type="nucleotide sequence ID" value="NZ_JAUJFI010000068.1"/>
</dbReference>
<protein>
    <submittedName>
        <fullName evidence="5">LptA/OstA family protein</fullName>
    </submittedName>
</protein>
<evidence type="ECO:0000313" key="5">
    <source>
        <dbReference type="EMBL" id="MDQ2104010.1"/>
    </source>
</evidence>
<feature type="domain" description="Organic solvent tolerance-like N-terminal" evidence="4">
    <location>
        <begin position="44"/>
        <end position="145"/>
    </location>
</feature>
<evidence type="ECO:0000256" key="2">
    <source>
        <dbReference type="SAM" id="MobiDB-lite"/>
    </source>
</evidence>
<dbReference type="EMBL" id="JAUJFI010000068">
    <property type="protein sequence ID" value="MDQ2104010.1"/>
    <property type="molecule type" value="Genomic_DNA"/>
</dbReference>
<feature type="region of interest" description="Disordered" evidence="2">
    <location>
        <begin position="272"/>
        <end position="302"/>
    </location>
</feature>
<keyword evidence="6" id="KW-1185">Reference proteome</keyword>
<feature type="domain" description="Organic solvent tolerance-like N-terminal" evidence="4">
    <location>
        <begin position="147"/>
        <end position="252"/>
    </location>
</feature>
<dbReference type="Pfam" id="PF03968">
    <property type="entry name" value="LptD_N"/>
    <property type="match status" value="2"/>
</dbReference>
<evidence type="ECO:0000256" key="1">
    <source>
        <dbReference type="ARBA" id="ARBA00022729"/>
    </source>
</evidence>
<evidence type="ECO:0000259" key="4">
    <source>
        <dbReference type="Pfam" id="PF03968"/>
    </source>
</evidence>
<comment type="caution">
    <text evidence="5">The sequence shown here is derived from an EMBL/GenBank/DDBJ whole genome shotgun (WGS) entry which is preliminary data.</text>
</comment>
<proteinExistence type="predicted"/>
<dbReference type="PANTHER" id="PTHR36504:SF1">
    <property type="entry name" value="LIPOPOLYSACCHARIDE EXPORT SYSTEM PROTEIN LPTA"/>
    <property type="match status" value="1"/>
</dbReference>
<gene>
    <name evidence="5" type="ORF">QSG27_15015</name>
</gene>
<sequence>MSAATRAAIFAAPLLAAILLLPGASVPAAAQGLPGLGGGPNPVEVDADQAIEWHQDVRAYVARGNASAKRNDSTVFADVLTAYYREVPGKGNEVFQLLAEGNVRIVSPTQEVFGERGVYDVDKQVAVVTGRNLKLVTRTDIVTARDTLEYYEARNLTVARGDAVAVRISNGDRLRADILIGQLKKMPDGSTQMERIDGAGSVVVTTATDVALSDKLVYSVADDTAVLLGNVKITRNDNQLNGDAAEMNMKTKVNRVIAGPATGGRVMGLLIPGQEQGAPGAAPAGQGGKPTAPAGGKPAAKP</sequence>
<reference evidence="5 6" key="1">
    <citation type="submission" date="2023-06" db="EMBL/GenBank/DDBJ databases">
        <title>Azospirillum isscasensis sp.nov, a bacterium isolated from rhizosphere soil of rice.</title>
        <authorList>
            <person name="Wang H."/>
        </authorList>
    </citation>
    <scope>NUCLEOTIDE SEQUENCE [LARGE SCALE GENOMIC DNA]</scope>
    <source>
        <strain evidence="5 6">C340-1</strain>
    </source>
</reference>
<dbReference type="Gene3D" id="2.60.450.10">
    <property type="entry name" value="Lipopolysaccharide (LPS) transport protein A like domain"/>
    <property type="match status" value="2"/>
</dbReference>
<dbReference type="PANTHER" id="PTHR36504">
    <property type="entry name" value="LIPOPOLYSACCHARIDE EXPORT SYSTEM PROTEIN LPTA"/>
    <property type="match status" value="1"/>
</dbReference>
<evidence type="ECO:0000313" key="6">
    <source>
        <dbReference type="Proteomes" id="UP001227317"/>
    </source>
</evidence>
<keyword evidence="1 3" id="KW-0732">Signal</keyword>
<accession>A0ABU0WIF9</accession>
<dbReference type="Proteomes" id="UP001227317">
    <property type="component" value="Unassembled WGS sequence"/>
</dbReference>
<dbReference type="InterPro" id="IPR005653">
    <property type="entry name" value="OstA-like_N"/>
</dbReference>
<feature type="signal peptide" evidence="3">
    <location>
        <begin position="1"/>
        <end position="30"/>
    </location>
</feature>
<evidence type="ECO:0000256" key="3">
    <source>
        <dbReference type="SAM" id="SignalP"/>
    </source>
</evidence>
<name>A0ABU0WIF9_9PROT</name>
<organism evidence="5 6">
    <name type="scientific">Azospirillum isscasi</name>
    <dbReference type="NCBI Taxonomy" id="3053926"/>
    <lineage>
        <taxon>Bacteria</taxon>
        <taxon>Pseudomonadati</taxon>
        <taxon>Pseudomonadota</taxon>
        <taxon>Alphaproteobacteria</taxon>
        <taxon>Rhodospirillales</taxon>
        <taxon>Azospirillaceae</taxon>
        <taxon>Azospirillum</taxon>
    </lineage>
</organism>
<feature type="chain" id="PRO_5047139487" evidence="3">
    <location>
        <begin position="31"/>
        <end position="302"/>
    </location>
</feature>
<dbReference type="InterPro" id="IPR052037">
    <property type="entry name" value="LPS_export_LptA"/>
</dbReference>